<dbReference type="Pfam" id="PF01607">
    <property type="entry name" value="CBM_14"/>
    <property type="match status" value="2"/>
</dbReference>
<evidence type="ECO:0000256" key="1">
    <source>
        <dbReference type="ARBA" id="ARBA00022669"/>
    </source>
</evidence>
<keyword evidence="1" id="KW-0147">Chitin-binding</keyword>
<accession>A0AAV8WID5</accession>
<dbReference type="InterPro" id="IPR002557">
    <property type="entry name" value="Chitin-bd_dom"/>
</dbReference>
<dbReference type="InterPro" id="IPR051940">
    <property type="entry name" value="Chitin_bind-dev_reg"/>
</dbReference>
<feature type="domain" description="Chitin-binding type-2" evidence="8">
    <location>
        <begin position="128"/>
        <end position="185"/>
    </location>
</feature>
<dbReference type="InterPro" id="IPR036508">
    <property type="entry name" value="Chitin-bd_dom_sf"/>
</dbReference>
<evidence type="ECO:0000256" key="4">
    <source>
        <dbReference type="ARBA" id="ARBA00023157"/>
    </source>
</evidence>
<name>A0AAV8WID5_9CUCU</name>
<keyword evidence="10" id="KW-1185">Reference proteome</keyword>
<dbReference type="GO" id="GO:0008061">
    <property type="term" value="F:chitin binding"/>
    <property type="evidence" value="ECO:0007669"/>
    <property type="project" value="UniProtKB-KW"/>
</dbReference>
<keyword evidence="2 7" id="KW-0732">Signal</keyword>
<evidence type="ECO:0000313" key="9">
    <source>
        <dbReference type="EMBL" id="KAJ8925511.1"/>
    </source>
</evidence>
<dbReference type="SMART" id="SM00494">
    <property type="entry name" value="ChtBD2"/>
    <property type="match status" value="2"/>
</dbReference>
<dbReference type="Gene3D" id="2.170.140.10">
    <property type="entry name" value="Chitin binding domain"/>
    <property type="match status" value="2"/>
</dbReference>
<dbReference type="Proteomes" id="UP001159042">
    <property type="component" value="Unassembled WGS sequence"/>
</dbReference>
<dbReference type="PANTHER" id="PTHR23301:SF0">
    <property type="entry name" value="CHITIN-BINDING TYPE-2 DOMAIN-CONTAINING PROTEIN-RELATED"/>
    <property type="match status" value="1"/>
</dbReference>
<keyword evidence="3" id="KW-0677">Repeat</keyword>
<proteinExistence type="predicted"/>
<dbReference type="PANTHER" id="PTHR23301">
    <property type="entry name" value="CHITIN BINDING PERITROPHIN-A"/>
    <property type="match status" value="1"/>
</dbReference>
<feature type="compositionally biased region" description="Pro residues" evidence="6">
    <location>
        <begin position="190"/>
        <end position="200"/>
    </location>
</feature>
<feature type="region of interest" description="Disordered" evidence="6">
    <location>
        <begin position="80"/>
        <end position="128"/>
    </location>
</feature>
<organism evidence="9 10">
    <name type="scientific">Exocentrus adspersus</name>
    <dbReference type="NCBI Taxonomy" id="1586481"/>
    <lineage>
        <taxon>Eukaryota</taxon>
        <taxon>Metazoa</taxon>
        <taxon>Ecdysozoa</taxon>
        <taxon>Arthropoda</taxon>
        <taxon>Hexapoda</taxon>
        <taxon>Insecta</taxon>
        <taxon>Pterygota</taxon>
        <taxon>Neoptera</taxon>
        <taxon>Endopterygota</taxon>
        <taxon>Coleoptera</taxon>
        <taxon>Polyphaga</taxon>
        <taxon>Cucujiformia</taxon>
        <taxon>Chrysomeloidea</taxon>
        <taxon>Cerambycidae</taxon>
        <taxon>Lamiinae</taxon>
        <taxon>Acanthocinini</taxon>
        <taxon>Exocentrus</taxon>
    </lineage>
</organism>
<dbReference type="SUPFAM" id="SSF57625">
    <property type="entry name" value="Invertebrate chitin-binding proteins"/>
    <property type="match status" value="2"/>
</dbReference>
<evidence type="ECO:0000256" key="7">
    <source>
        <dbReference type="SAM" id="SignalP"/>
    </source>
</evidence>
<evidence type="ECO:0000259" key="8">
    <source>
        <dbReference type="PROSITE" id="PS50940"/>
    </source>
</evidence>
<gene>
    <name evidence="9" type="ORF">NQ315_009350</name>
</gene>
<feature type="chain" id="PRO_5043496750" description="Chitin-binding type-2 domain-containing protein" evidence="7">
    <location>
        <begin position="20"/>
        <end position="208"/>
    </location>
</feature>
<dbReference type="PROSITE" id="PS50940">
    <property type="entry name" value="CHIT_BIND_II"/>
    <property type="match status" value="2"/>
</dbReference>
<evidence type="ECO:0000256" key="2">
    <source>
        <dbReference type="ARBA" id="ARBA00022729"/>
    </source>
</evidence>
<feature type="compositionally biased region" description="Low complexity" evidence="6">
    <location>
        <begin position="80"/>
        <end position="118"/>
    </location>
</feature>
<keyword evidence="5" id="KW-0325">Glycoprotein</keyword>
<dbReference type="EMBL" id="JANEYG010000001">
    <property type="protein sequence ID" value="KAJ8925511.1"/>
    <property type="molecule type" value="Genomic_DNA"/>
</dbReference>
<dbReference type="GO" id="GO:0005576">
    <property type="term" value="C:extracellular region"/>
    <property type="evidence" value="ECO:0007669"/>
    <property type="project" value="InterPro"/>
</dbReference>
<feature type="region of interest" description="Disordered" evidence="6">
    <location>
        <begin position="188"/>
        <end position="208"/>
    </location>
</feature>
<dbReference type="AlphaFoldDB" id="A0AAV8WID5"/>
<evidence type="ECO:0000313" key="10">
    <source>
        <dbReference type="Proteomes" id="UP001159042"/>
    </source>
</evidence>
<sequence>MKGFIFIFGTFAVFASALAVDCPEEDENSHATYFPHETECGKFYECHNGESVILECPPGLYWDAKVNVCNWDVNCGTLRTSTAPPSTTSSEAPPPTTSEAPTPTDAPATTSEAPEPTTVLPETTATEEIQCPATVGEEAVYLPHETECGKFYECSSRKAMLFECPPGTYFDVRVNTCNWNVDCGNLATSTPPPPTTPTAPPAETTQQE</sequence>
<protein>
    <recommendedName>
        <fullName evidence="8">Chitin-binding type-2 domain-containing protein</fullName>
    </recommendedName>
</protein>
<feature type="domain" description="Chitin-binding type-2" evidence="8">
    <location>
        <begin position="19"/>
        <end position="77"/>
    </location>
</feature>
<reference evidence="9 10" key="1">
    <citation type="journal article" date="2023" name="Insect Mol. Biol.">
        <title>Genome sequencing provides insights into the evolution of gene families encoding plant cell wall-degrading enzymes in longhorned beetles.</title>
        <authorList>
            <person name="Shin N.R."/>
            <person name="Okamura Y."/>
            <person name="Kirsch R."/>
            <person name="Pauchet Y."/>
        </authorList>
    </citation>
    <scope>NUCLEOTIDE SEQUENCE [LARGE SCALE GENOMIC DNA]</scope>
    <source>
        <strain evidence="9">EAD_L_NR</strain>
    </source>
</reference>
<evidence type="ECO:0000256" key="6">
    <source>
        <dbReference type="SAM" id="MobiDB-lite"/>
    </source>
</evidence>
<evidence type="ECO:0000256" key="3">
    <source>
        <dbReference type="ARBA" id="ARBA00022737"/>
    </source>
</evidence>
<feature type="signal peptide" evidence="7">
    <location>
        <begin position="1"/>
        <end position="19"/>
    </location>
</feature>
<evidence type="ECO:0000256" key="5">
    <source>
        <dbReference type="ARBA" id="ARBA00023180"/>
    </source>
</evidence>
<comment type="caution">
    <text evidence="9">The sequence shown here is derived from an EMBL/GenBank/DDBJ whole genome shotgun (WGS) entry which is preliminary data.</text>
</comment>
<keyword evidence="4" id="KW-1015">Disulfide bond</keyword>